<dbReference type="GO" id="GO:0016020">
    <property type="term" value="C:membrane"/>
    <property type="evidence" value="ECO:0007669"/>
    <property type="project" value="UniProtKB-SubCell"/>
</dbReference>
<comment type="subcellular location">
    <subcellularLocation>
        <location evidence="3">Endoplasmic reticulum</location>
    </subcellularLocation>
    <subcellularLocation>
        <location evidence="1">Membrane</location>
        <topology evidence="1">Single-pass membrane protein</topology>
    </subcellularLocation>
    <subcellularLocation>
        <location evidence="2">Mitochondrion</location>
    </subcellularLocation>
</comment>
<dbReference type="InterPro" id="IPR052374">
    <property type="entry name" value="SERAC1"/>
</dbReference>
<keyword evidence="12" id="KW-1208">Phospholipid metabolism</keyword>
<reference evidence="16" key="1">
    <citation type="submission" date="2020-05" db="UniProtKB">
        <authorList>
            <consortium name="EnsemblMetazoa"/>
        </authorList>
    </citation>
    <scope>IDENTIFICATION</scope>
    <source>
        <strain evidence="16">BB02</strain>
    </source>
</reference>
<evidence type="ECO:0000256" key="12">
    <source>
        <dbReference type="ARBA" id="ARBA00023264"/>
    </source>
</evidence>
<dbReference type="EnsemblMetazoa" id="BGLB030123-RD">
    <property type="protein sequence ID" value="BGLB030123-PD"/>
    <property type="gene ID" value="BGLB030123"/>
</dbReference>
<dbReference type="KEGG" id="bgt:106072469"/>
<evidence type="ECO:0000256" key="15">
    <source>
        <dbReference type="ARBA" id="ARBA00041701"/>
    </source>
</evidence>
<dbReference type="InterPro" id="IPR016024">
    <property type="entry name" value="ARM-type_fold"/>
</dbReference>
<dbReference type="RefSeq" id="XP_013088301.2">
    <property type="nucleotide sequence ID" value="XM_013232847.2"/>
</dbReference>
<evidence type="ECO:0000256" key="11">
    <source>
        <dbReference type="ARBA" id="ARBA00023209"/>
    </source>
</evidence>
<keyword evidence="8" id="KW-0443">Lipid metabolism</keyword>
<keyword evidence="10" id="KW-0472">Membrane</keyword>
<dbReference type="VEuPathDB" id="VectorBase:BGLAX_044112"/>
<comment type="similarity">
    <text evidence="13">Belongs to the SERAC1 family.</text>
</comment>
<keyword evidence="9" id="KW-0496">Mitochondrion</keyword>
<accession>A0A2C9LE01</accession>
<keyword evidence="4" id="KW-0444">Lipid biosynthesis</keyword>
<keyword evidence="11" id="KW-0594">Phospholipid biosynthesis</keyword>
<sequence>MLQIFKPNVCCKCGRLLDMNLIKFWCRPTSTTKATNFVIRKKFEVKRRIAKYGLLTLSTIGSGLIFMLSSPKEELKIEETYDNVDLTNIFQDIFHHKAEEDDINVGIEQDWQLYSKFSPELYILSRLQIFFSELVHFDFSKIWGWLFPWEKSKSDDPWTLLELTKSHNFWIRQMGVASLASKVDWPEYKYRNIAQACDARVLVALARYPYASQCYFLPQPKLHASKNDIVKELRDQLKKLPLPHAVNSCLTYFRFLALDQDFLYNNDPFNMDIINYPYSFPEDEEKKKEKDISNCLQAILSYTAEPDHAINFVCNHGLAVLQHLCEDFSDNWIQMYVASILTNLSLIPDLLNSIVQAGWLRVLRQWINSSDTALSLQALTVLANLDRDWWSKELYQDVLLIHPTQRNSPLVYADVVLVHGLRGGVVKTWRQRDDIHKTSACWPKDWLAQDCPNIRIISIGYESKLHKWGDHCPYEQDKRTIEGRSREIIKKLQKAGVGSRPIIWVGHSMGGLLIKKIITIGETEDEFKKLAAQTKGLLFYSVPHHGSSVVDAIMYAKYLLFPSVEVQELHSSSPKLAALHDNFVKFVQKNSVPCLSFGENVKTTFGRPLPKLLVVPSDSSDPGVGKFVTLPNNHIETCKPCSQDDVIYQLTCNFIKNILISIKQHF</sequence>
<evidence type="ECO:0000313" key="17">
    <source>
        <dbReference type="Proteomes" id="UP000076420"/>
    </source>
</evidence>
<dbReference type="PANTHER" id="PTHR48182">
    <property type="entry name" value="PROTEIN SERAC1"/>
    <property type="match status" value="1"/>
</dbReference>
<dbReference type="InterPro" id="IPR011989">
    <property type="entry name" value="ARM-like"/>
</dbReference>
<evidence type="ECO:0000256" key="13">
    <source>
        <dbReference type="ARBA" id="ARBA00038024"/>
    </source>
</evidence>
<name>A0A2C9LE01_BIOGL</name>
<evidence type="ECO:0000256" key="3">
    <source>
        <dbReference type="ARBA" id="ARBA00004240"/>
    </source>
</evidence>
<gene>
    <name evidence="16" type="primary">106072469</name>
</gene>
<keyword evidence="5" id="KW-0812">Transmembrane</keyword>
<dbReference type="AlphaFoldDB" id="A0A2C9LE01"/>
<evidence type="ECO:0000256" key="14">
    <source>
        <dbReference type="ARBA" id="ARBA00040991"/>
    </source>
</evidence>
<evidence type="ECO:0000256" key="6">
    <source>
        <dbReference type="ARBA" id="ARBA00022824"/>
    </source>
</evidence>
<dbReference type="InterPro" id="IPR029058">
    <property type="entry name" value="AB_hydrolase_fold"/>
</dbReference>
<evidence type="ECO:0000256" key="9">
    <source>
        <dbReference type="ARBA" id="ARBA00023128"/>
    </source>
</evidence>
<dbReference type="VEuPathDB" id="VectorBase:BGLB030123"/>
<evidence type="ECO:0000256" key="2">
    <source>
        <dbReference type="ARBA" id="ARBA00004173"/>
    </source>
</evidence>
<dbReference type="Gene3D" id="1.25.10.10">
    <property type="entry name" value="Leucine-rich Repeat Variant"/>
    <property type="match status" value="1"/>
</dbReference>
<evidence type="ECO:0000256" key="10">
    <source>
        <dbReference type="ARBA" id="ARBA00023136"/>
    </source>
</evidence>
<keyword evidence="7" id="KW-1133">Transmembrane helix</keyword>
<keyword evidence="6" id="KW-0256">Endoplasmic reticulum</keyword>
<protein>
    <recommendedName>
        <fullName evidence="14">Protein SERAC1</fullName>
    </recommendedName>
    <alternativeName>
        <fullName evidence="15">Serine active site-containing protein 1</fullName>
    </alternativeName>
</protein>
<evidence type="ECO:0000313" key="16">
    <source>
        <dbReference type="EnsemblMetazoa" id="BGLB030123-PB"/>
    </source>
</evidence>
<dbReference type="Gene3D" id="3.40.50.1820">
    <property type="entry name" value="alpha/beta hydrolase"/>
    <property type="match status" value="1"/>
</dbReference>
<dbReference type="Proteomes" id="UP000076420">
    <property type="component" value="Unassembled WGS sequence"/>
</dbReference>
<dbReference type="EnsemblMetazoa" id="BGLB030123-RB">
    <property type="protein sequence ID" value="BGLB030123-PB"/>
    <property type="gene ID" value="BGLB030123"/>
</dbReference>
<evidence type="ECO:0000256" key="7">
    <source>
        <dbReference type="ARBA" id="ARBA00022989"/>
    </source>
</evidence>
<evidence type="ECO:0000256" key="8">
    <source>
        <dbReference type="ARBA" id="ARBA00023098"/>
    </source>
</evidence>
<dbReference type="OrthoDB" id="5086500at2759"/>
<proteinExistence type="inferred from homology"/>
<dbReference type="PANTHER" id="PTHR48182:SF2">
    <property type="entry name" value="PROTEIN SERAC1"/>
    <property type="match status" value="1"/>
</dbReference>
<evidence type="ECO:0000256" key="1">
    <source>
        <dbReference type="ARBA" id="ARBA00004167"/>
    </source>
</evidence>
<dbReference type="SUPFAM" id="SSF48371">
    <property type="entry name" value="ARM repeat"/>
    <property type="match status" value="1"/>
</dbReference>
<organism evidence="16 17">
    <name type="scientific">Biomphalaria glabrata</name>
    <name type="common">Bloodfluke planorb</name>
    <name type="synonym">Freshwater snail</name>
    <dbReference type="NCBI Taxonomy" id="6526"/>
    <lineage>
        <taxon>Eukaryota</taxon>
        <taxon>Metazoa</taxon>
        <taxon>Spiralia</taxon>
        <taxon>Lophotrochozoa</taxon>
        <taxon>Mollusca</taxon>
        <taxon>Gastropoda</taxon>
        <taxon>Heterobranchia</taxon>
        <taxon>Euthyneura</taxon>
        <taxon>Panpulmonata</taxon>
        <taxon>Hygrophila</taxon>
        <taxon>Lymnaeoidea</taxon>
        <taxon>Planorbidae</taxon>
        <taxon>Biomphalaria</taxon>
    </lineage>
</organism>
<dbReference type="SUPFAM" id="SSF53474">
    <property type="entry name" value="alpha/beta-Hydrolases"/>
    <property type="match status" value="1"/>
</dbReference>
<evidence type="ECO:0000256" key="5">
    <source>
        <dbReference type="ARBA" id="ARBA00022692"/>
    </source>
</evidence>
<dbReference type="STRING" id="6526.A0A2C9LE01"/>
<dbReference type="GO" id="GO:0005739">
    <property type="term" value="C:mitochondrion"/>
    <property type="evidence" value="ECO:0007669"/>
    <property type="project" value="UniProtKB-SubCell"/>
</dbReference>
<evidence type="ECO:0000256" key="4">
    <source>
        <dbReference type="ARBA" id="ARBA00022516"/>
    </source>
</evidence>
<dbReference type="GO" id="GO:0005783">
    <property type="term" value="C:endoplasmic reticulum"/>
    <property type="evidence" value="ECO:0007669"/>
    <property type="project" value="UniProtKB-SubCell"/>
</dbReference>
<dbReference type="GO" id="GO:0008654">
    <property type="term" value="P:phospholipid biosynthetic process"/>
    <property type="evidence" value="ECO:0007669"/>
    <property type="project" value="UniProtKB-KW"/>
</dbReference>